<protein>
    <submittedName>
        <fullName evidence="2">Divalent-cation tolerance protein CutA</fullName>
    </submittedName>
</protein>
<keyword evidence="3" id="KW-1185">Reference proteome</keyword>
<accession>A0ABV9CG02</accession>
<organism evidence="2 3">
    <name type="scientific">Sphaerisporangium dianthi</name>
    <dbReference type="NCBI Taxonomy" id="1436120"/>
    <lineage>
        <taxon>Bacteria</taxon>
        <taxon>Bacillati</taxon>
        <taxon>Actinomycetota</taxon>
        <taxon>Actinomycetes</taxon>
        <taxon>Streptosporangiales</taxon>
        <taxon>Streptosporangiaceae</taxon>
        <taxon>Sphaerisporangium</taxon>
    </lineage>
</organism>
<dbReference type="RefSeq" id="WP_380840068.1">
    <property type="nucleotide sequence ID" value="NZ_JBHSFP010000006.1"/>
</dbReference>
<proteinExistence type="inferred from homology"/>
<dbReference type="EMBL" id="JBHSFP010000006">
    <property type="protein sequence ID" value="MFC4531454.1"/>
    <property type="molecule type" value="Genomic_DNA"/>
</dbReference>
<dbReference type="Pfam" id="PF03091">
    <property type="entry name" value="CutA1"/>
    <property type="match status" value="1"/>
</dbReference>
<sequence>MSQYVQVQVAVDDRAKAAELAESAIRARLAACAQIVGPVTSVYRWKGEVETAEEYLLIIKTTRERSGELTEHIRRAHPYETPEILRLPVEGGLDAYLRWIDEETWREPEGDPARPPGVT</sequence>
<dbReference type="InterPro" id="IPR011322">
    <property type="entry name" value="N-reg_PII-like_a/b"/>
</dbReference>
<comment type="similarity">
    <text evidence="1">Belongs to the CutA family.</text>
</comment>
<dbReference type="Gene3D" id="3.30.70.120">
    <property type="match status" value="1"/>
</dbReference>
<reference evidence="3" key="1">
    <citation type="journal article" date="2019" name="Int. J. Syst. Evol. Microbiol.">
        <title>The Global Catalogue of Microorganisms (GCM) 10K type strain sequencing project: providing services to taxonomists for standard genome sequencing and annotation.</title>
        <authorList>
            <consortium name="The Broad Institute Genomics Platform"/>
            <consortium name="The Broad Institute Genome Sequencing Center for Infectious Disease"/>
            <person name="Wu L."/>
            <person name="Ma J."/>
        </authorList>
    </citation>
    <scope>NUCLEOTIDE SEQUENCE [LARGE SCALE GENOMIC DNA]</scope>
    <source>
        <strain evidence="3">CGMCC 4.7132</strain>
    </source>
</reference>
<evidence type="ECO:0000256" key="1">
    <source>
        <dbReference type="ARBA" id="ARBA00010169"/>
    </source>
</evidence>
<evidence type="ECO:0000313" key="2">
    <source>
        <dbReference type="EMBL" id="MFC4531454.1"/>
    </source>
</evidence>
<dbReference type="InterPro" id="IPR004323">
    <property type="entry name" value="Ion_tolerance_CutA"/>
</dbReference>
<dbReference type="SUPFAM" id="SSF54913">
    <property type="entry name" value="GlnB-like"/>
    <property type="match status" value="1"/>
</dbReference>
<name>A0ABV9CG02_9ACTN</name>
<gene>
    <name evidence="2" type="primary">cutA</name>
    <name evidence="2" type="ORF">ACFO60_11825</name>
</gene>
<comment type="caution">
    <text evidence="2">The sequence shown here is derived from an EMBL/GenBank/DDBJ whole genome shotgun (WGS) entry which is preliminary data.</text>
</comment>
<dbReference type="PANTHER" id="PTHR23419:SF8">
    <property type="entry name" value="FI09726P"/>
    <property type="match status" value="1"/>
</dbReference>
<dbReference type="InterPro" id="IPR015867">
    <property type="entry name" value="N-reg_PII/ATP_PRibTrfase_C"/>
</dbReference>
<evidence type="ECO:0000313" key="3">
    <source>
        <dbReference type="Proteomes" id="UP001596004"/>
    </source>
</evidence>
<dbReference type="Proteomes" id="UP001596004">
    <property type="component" value="Unassembled WGS sequence"/>
</dbReference>
<dbReference type="PANTHER" id="PTHR23419">
    <property type="entry name" value="DIVALENT CATION TOLERANCE CUTA-RELATED"/>
    <property type="match status" value="1"/>
</dbReference>